<accession>A0A6A5BXI8</accession>
<evidence type="ECO:0000313" key="3">
    <source>
        <dbReference type="Proteomes" id="UP000444721"/>
    </source>
</evidence>
<name>A0A6A5BXI8_NAEFO</name>
<proteinExistence type="predicted"/>
<dbReference type="VEuPathDB" id="AmoebaDB:FDP41_011838"/>
<dbReference type="OrthoDB" id="10648781at2759"/>
<protein>
    <submittedName>
        <fullName evidence="2">Uncharacterized protein</fullName>
    </submittedName>
</protein>
<dbReference type="EMBL" id="VFQX01000012">
    <property type="protein sequence ID" value="KAF0981977.1"/>
    <property type="molecule type" value="Genomic_DNA"/>
</dbReference>
<feature type="compositionally biased region" description="Low complexity" evidence="1">
    <location>
        <begin position="119"/>
        <end position="132"/>
    </location>
</feature>
<keyword evidence="3" id="KW-1185">Reference proteome</keyword>
<comment type="caution">
    <text evidence="2">The sequence shown here is derived from an EMBL/GenBank/DDBJ whole genome shotgun (WGS) entry which is preliminary data.</text>
</comment>
<sequence length="175" mass="20259">MSNCCQKTNPVKNIITTTTTFHDLLLKLDIDDFQKSYHALKLKLQQVETFIAEDTMSPNGDVYDLQHTSHQQQQHVETNLQNVHLPKKGNSRPFTTSTRKQLSEIAVVNMDPMRRTNEKSSSTNHTKTTTNTQRHPSHVSSLTYSSFQIHKRGRKLKTKIPKRQQSMSFEFLQTF</sequence>
<organism evidence="2 3">
    <name type="scientific">Naegleria fowleri</name>
    <name type="common">Brain eating amoeba</name>
    <dbReference type="NCBI Taxonomy" id="5763"/>
    <lineage>
        <taxon>Eukaryota</taxon>
        <taxon>Discoba</taxon>
        <taxon>Heterolobosea</taxon>
        <taxon>Tetramitia</taxon>
        <taxon>Eutetramitia</taxon>
        <taxon>Vahlkampfiidae</taxon>
        <taxon>Naegleria</taxon>
    </lineage>
</organism>
<dbReference type="VEuPathDB" id="AmoebaDB:NF0049910"/>
<dbReference type="Proteomes" id="UP000444721">
    <property type="component" value="Unassembled WGS sequence"/>
</dbReference>
<evidence type="ECO:0000313" key="2">
    <source>
        <dbReference type="EMBL" id="KAF0981977.1"/>
    </source>
</evidence>
<dbReference type="AlphaFoldDB" id="A0A6A5BXI8"/>
<evidence type="ECO:0000256" key="1">
    <source>
        <dbReference type="SAM" id="MobiDB-lite"/>
    </source>
</evidence>
<gene>
    <name evidence="2" type="ORF">FDP41_011838</name>
</gene>
<dbReference type="VEuPathDB" id="AmoebaDB:NfTy_022070"/>
<dbReference type="GeneID" id="68119053"/>
<feature type="region of interest" description="Disordered" evidence="1">
    <location>
        <begin position="114"/>
        <end position="144"/>
    </location>
</feature>
<dbReference type="RefSeq" id="XP_044566690.1">
    <property type="nucleotide sequence ID" value="XM_044702291.1"/>
</dbReference>
<reference evidence="2 3" key="1">
    <citation type="journal article" date="2019" name="Sci. Rep.">
        <title>Nanopore sequencing improves the draft genome of the human pathogenic amoeba Naegleria fowleri.</title>
        <authorList>
            <person name="Liechti N."/>
            <person name="Schurch N."/>
            <person name="Bruggmann R."/>
            <person name="Wittwer M."/>
        </authorList>
    </citation>
    <scope>NUCLEOTIDE SEQUENCE [LARGE SCALE GENOMIC DNA]</scope>
    <source>
        <strain evidence="2 3">ATCC 30894</strain>
    </source>
</reference>